<sequence length="316" mass="32652">MNADNWFVLGVDLGSTTAKAAVVDRDGELRGADVVQMGAVSPAAVARAIDGALRAAAVSRDEIRWTVSTGYGRKLVPGADRSYTEITCHARGAAALRPGVRLVIDIGGQDSKAIIVDDEGLVDRFAMNDRCASGTGRFFDVLARALEAEIEEVGELALAGSDTLEVSSMCATFAETEVISLLAQGRSKADVAASVHRAVAARTLGLVAQVGRVFPAVMTGGVAKNPAALHYVSQALRHPVELLEQPQIAGAYGAGLLARDEYLGTAAARSERDAAAGEQVAATAAAVTPHCLDCDGVLAQPADAGPVPIELRRSAP</sequence>
<organism evidence="6 7">
    <name type="scientific">Nocardia jiangxiensis</name>
    <dbReference type="NCBI Taxonomy" id="282685"/>
    <lineage>
        <taxon>Bacteria</taxon>
        <taxon>Bacillati</taxon>
        <taxon>Actinomycetota</taxon>
        <taxon>Actinomycetes</taxon>
        <taxon>Mycobacteriales</taxon>
        <taxon>Nocardiaceae</taxon>
        <taxon>Nocardia</taxon>
    </lineage>
</organism>
<protein>
    <submittedName>
        <fullName evidence="6">Acyl-CoA dehydratase activase</fullName>
    </submittedName>
</protein>
<evidence type="ECO:0000313" key="6">
    <source>
        <dbReference type="EMBL" id="MFF3572657.1"/>
    </source>
</evidence>
<dbReference type="Proteomes" id="UP001601992">
    <property type="component" value="Unassembled WGS sequence"/>
</dbReference>
<dbReference type="PANTHER" id="PTHR32329:SF2">
    <property type="entry name" value="BIFUNCTIONAL PROTEIN [INCLUDES 2-HYDROXYACYL-COA DEHYDRATASE (N-TER) AND ITS ACTIVATOR DOMAIN (C_TERM)"/>
    <property type="match status" value="1"/>
</dbReference>
<keyword evidence="7" id="KW-1185">Reference proteome</keyword>
<dbReference type="CDD" id="cd24036">
    <property type="entry name" value="ASKHA_NBD_BcrAD_BadFG_HgdC_HadI"/>
    <property type="match status" value="1"/>
</dbReference>
<dbReference type="RefSeq" id="WP_040831427.1">
    <property type="nucleotide sequence ID" value="NZ_JBIAQY010000014.1"/>
</dbReference>
<keyword evidence="3" id="KW-0408">Iron</keyword>
<evidence type="ECO:0000256" key="1">
    <source>
        <dbReference type="ARBA" id="ARBA00001966"/>
    </source>
</evidence>
<dbReference type="InterPro" id="IPR002731">
    <property type="entry name" value="ATPase_BadF"/>
</dbReference>
<dbReference type="NCBIfam" id="TIGR00241">
    <property type="entry name" value="CoA_E_activ"/>
    <property type="match status" value="1"/>
</dbReference>
<dbReference type="SUPFAM" id="SSF53067">
    <property type="entry name" value="Actin-like ATPase domain"/>
    <property type="match status" value="1"/>
</dbReference>
<dbReference type="Pfam" id="PF01869">
    <property type="entry name" value="BcrAD_BadFG"/>
    <property type="match status" value="1"/>
</dbReference>
<keyword evidence="2" id="KW-0479">Metal-binding</keyword>
<proteinExistence type="predicted"/>
<accession>A0ABW6S8P4</accession>
<feature type="domain" description="ATPase BadF/BadG/BcrA/BcrD type" evidence="5">
    <location>
        <begin position="9"/>
        <end position="258"/>
    </location>
</feature>
<dbReference type="PANTHER" id="PTHR32329">
    <property type="entry name" value="BIFUNCTIONAL PROTEIN [INCLUDES 2-HYDROXYACYL-COA DEHYDRATASE (N-TER) AND ITS ACTIVATOR DOMAIN (C_TERM)-RELATED"/>
    <property type="match status" value="1"/>
</dbReference>
<reference evidence="6 7" key="1">
    <citation type="submission" date="2024-10" db="EMBL/GenBank/DDBJ databases">
        <title>The Natural Products Discovery Center: Release of the First 8490 Sequenced Strains for Exploring Actinobacteria Biosynthetic Diversity.</title>
        <authorList>
            <person name="Kalkreuter E."/>
            <person name="Kautsar S.A."/>
            <person name="Yang D."/>
            <person name="Bader C.D."/>
            <person name="Teijaro C.N."/>
            <person name="Fluegel L."/>
            <person name="Davis C.M."/>
            <person name="Simpson J.R."/>
            <person name="Lauterbach L."/>
            <person name="Steele A.D."/>
            <person name="Gui C."/>
            <person name="Meng S."/>
            <person name="Li G."/>
            <person name="Viehrig K."/>
            <person name="Ye F."/>
            <person name="Su P."/>
            <person name="Kiefer A.F."/>
            <person name="Nichols A."/>
            <person name="Cepeda A.J."/>
            <person name="Yan W."/>
            <person name="Fan B."/>
            <person name="Jiang Y."/>
            <person name="Adhikari A."/>
            <person name="Zheng C.-J."/>
            <person name="Schuster L."/>
            <person name="Cowan T.M."/>
            <person name="Smanski M.J."/>
            <person name="Chevrette M.G."/>
            <person name="De Carvalho L.P.S."/>
            <person name="Shen B."/>
        </authorList>
    </citation>
    <scope>NUCLEOTIDE SEQUENCE [LARGE SCALE GENOMIC DNA]</scope>
    <source>
        <strain evidence="6 7">NPDC002593</strain>
    </source>
</reference>
<dbReference type="InterPro" id="IPR008275">
    <property type="entry name" value="CoA_E_activase_dom"/>
</dbReference>
<keyword evidence="4" id="KW-0411">Iron-sulfur</keyword>
<evidence type="ECO:0000256" key="4">
    <source>
        <dbReference type="ARBA" id="ARBA00023014"/>
    </source>
</evidence>
<comment type="caution">
    <text evidence="6">The sequence shown here is derived from an EMBL/GenBank/DDBJ whole genome shotgun (WGS) entry which is preliminary data.</text>
</comment>
<evidence type="ECO:0000256" key="2">
    <source>
        <dbReference type="ARBA" id="ARBA00022723"/>
    </source>
</evidence>
<dbReference type="EMBL" id="JBIAQY010000014">
    <property type="protein sequence ID" value="MFF3572657.1"/>
    <property type="molecule type" value="Genomic_DNA"/>
</dbReference>
<evidence type="ECO:0000259" key="5">
    <source>
        <dbReference type="Pfam" id="PF01869"/>
    </source>
</evidence>
<dbReference type="InterPro" id="IPR051805">
    <property type="entry name" value="Dehydratase_Activator_Redct"/>
</dbReference>
<gene>
    <name evidence="6" type="ORF">ACFYXQ_33305</name>
</gene>
<evidence type="ECO:0000313" key="7">
    <source>
        <dbReference type="Proteomes" id="UP001601992"/>
    </source>
</evidence>
<dbReference type="Gene3D" id="3.30.420.40">
    <property type="match status" value="2"/>
</dbReference>
<comment type="cofactor">
    <cofactor evidence="1">
        <name>[4Fe-4S] cluster</name>
        <dbReference type="ChEBI" id="CHEBI:49883"/>
    </cofactor>
</comment>
<name>A0ABW6S8P4_9NOCA</name>
<evidence type="ECO:0000256" key="3">
    <source>
        <dbReference type="ARBA" id="ARBA00023004"/>
    </source>
</evidence>
<dbReference type="InterPro" id="IPR043129">
    <property type="entry name" value="ATPase_NBD"/>
</dbReference>